<protein>
    <submittedName>
        <fullName evidence="2">Glycoprotein</fullName>
    </submittedName>
</protein>
<keyword evidence="1" id="KW-1133">Transmembrane helix</keyword>
<keyword evidence="1" id="KW-0812">Transmembrane</keyword>
<evidence type="ECO:0000256" key="1">
    <source>
        <dbReference type="SAM" id="Phobius"/>
    </source>
</evidence>
<dbReference type="RefSeq" id="YP_010840076.1">
    <property type="nucleotide sequence ID" value="NC_078391.1"/>
</dbReference>
<dbReference type="EMBL" id="MK305895">
    <property type="protein sequence ID" value="QDM39000.1"/>
    <property type="molecule type" value="Genomic_RNA"/>
</dbReference>
<evidence type="ECO:0000313" key="2">
    <source>
        <dbReference type="EMBL" id="QDM39000.1"/>
    </source>
</evidence>
<keyword evidence="1" id="KW-0472">Membrane</keyword>
<feature type="transmembrane region" description="Helical" evidence="1">
    <location>
        <begin position="198"/>
        <end position="220"/>
    </location>
</feature>
<feature type="transmembrane region" description="Helical" evidence="1">
    <location>
        <begin position="126"/>
        <end position="147"/>
    </location>
</feature>
<proteinExistence type="predicted"/>
<name>A0A515L4K0_9VIRU</name>
<keyword evidence="3" id="KW-1185">Reference proteome</keyword>
<reference evidence="2" key="1">
    <citation type="journal article" date="2019" name="Front. Microbiol.">
        <title>Identification and Characterization of a Novel Emaravirus Associated With Jujube (Ziziphus jujuba Mill.) Yellow Mottle Disease.</title>
        <authorList>
            <person name="Yang C."/>
            <person name="Zhang S."/>
            <person name="Han T."/>
            <person name="Fu J."/>
            <person name="Di Serio F."/>
            <person name="Cao M."/>
        </authorList>
    </citation>
    <scope>NUCLEOTIDE SEQUENCE</scope>
    <source>
        <strain evidence="2">JYMaV1</strain>
    </source>
</reference>
<dbReference type="GeneID" id="80550549"/>
<evidence type="ECO:0000313" key="3">
    <source>
        <dbReference type="Proteomes" id="UP000678325"/>
    </source>
</evidence>
<accession>A0A515L4K0</accession>
<organism evidence="2 3">
    <name type="scientific">Jujube yellow mottle-associated virus</name>
    <dbReference type="NCBI Taxonomy" id="2595002"/>
    <lineage>
        <taxon>Viruses</taxon>
        <taxon>Riboviria</taxon>
        <taxon>Orthornavirae</taxon>
        <taxon>Negarnaviricota</taxon>
        <taxon>Polyploviricotina</taxon>
        <taxon>Bunyaviricetes</taxon>
        <taxon>Elliovirales</taxon>
        <taxon>Fimoviridae</taxon>
        <taxon>Emaravirus</taxon>
        <taxon>Emaravirus ziziphi</taxon>
    </lineage>
</organism>
<feature type="transmembrane region" description="Helical" evidence="1">
    <location>
        <begin position="611"/>
        <end position="630"/>
    </location>
</feature>
<dbReference type="Proteomes" id="UP000678325">
    <property type="component" value="Genome"/>
</dbReference>
<dbReference type="KEGG" id="vg:80550549"/>
<sequence length="661" mass="76178">MVRLVQLSVMMLLLLIMSISIHSSVESSSSIDLYESAMTDLESTLESHKDGCGLKVYIVDSIQLACVKSHKCAMYTAALKFNETCWKLHDKLTEFNCCNQFSTIVYKINIENKDICHSVFSHSWCIFFSNLLHVIIAIIVWLIMATFRVGALHLFRVIDLLSGYIIKKKNKCGNCLSEYRFSHMDCNVRTNRRTDYNLTYYLIVVLIMFLLPMFLVPVLADDSKFNTYDHSGYTEFIIKDVEHEINDFYQKTNHITVTVEKSYIVYETSYSHNVLKKTKDIVVDKNYSCKDDEMDCFKSLKGDNKTFRSIKKNHDGFACLLQDALVCVSCGFEHEVFGKVYNIISHKPVIKIKVVINNDVPYNITVDSYEDYIDENFYIKSINAIDHDDDLIFIKGDIAYKGKICIVPSTDCFGRHILKDDKIMAMYNPLTKDNNYHDTSAELVQCTEDENLDVLRLNRIGVKIYNGLITEDRTFGRFSIGVRSEMLLDDKICDKAVSVIKVTADGCHNCKYGFDLTVDFKTYASCGRIDCATSIYKTYTYVTNDRFAKVKLYSDTKVSKVTCNGKEFTVTLNDQNINSYYHSGSYMSGNSDIKNRLKSVFDFAIYDKLKMVVLILIIILMFYVLGNLIMKFRSLTRREYNKVVHDPRFLVDMSRLRGVME</sequence>